<proteinExistence type="predicted"/>
<dbReference type="OrthoDB" id="9810755at2"/>
<dbReference type="AlphaFoldDB" id="A0A371YIN2"/>
<dbReference type="PANTHER" id="PTHR40459:SF1">
    <property type="entry name" value="CONSERVED HYPOTHETICAL ALANINE AND LEUCINE RICH PROTEIN"/>
    <property type="match status" value="1"/>
</dbReference>
<name>A0A371YIN2_9GAMM</name>
<organism evidence="3 4">
    <name type="scientific">Acinetobacter sichuanensis</name>
    <dbReference type="NCBI Taxonomy" id="2136183"/>
    <lineage>
        <taxon>Bacteria</taxon>
        <taxon>Pseudomonadati</taxon>
        <taxon>Pseudomonadota</taxon>
        <taxon>Gammaproteobacteria</taxon>
        <taxon>Moraxellales</taxon>
        <taxon>Moraxellaceae</taxon>
        <taxon>Acinetobacter</taxon>
    </lineage>
</organism>
<feature type="domain" description="DUF2520" evidence="2">
    <location>
        <begin position="126"/>
        <end position="174"/>
    </location>
</feature>
<dbReference type="RefSeq" id="WP_107010303.1">
    <property type="nucleotide sequence ID" value="NZ_PYIX02000147.1"/>
</dbReference>
<comment type="caution">
    <text evidence="3">The sequence shown here is derived from an EMBL/GenBank/DDBJ whole genome shotgun (WGS) entry which is preliminary data.</text>
</comment>
<reference evidence="3 4" key="1">
    <citation type="submission" date="2018-08" db="EMBL/GenBank/DDBJ databases">
        <title>The draft genome of Acinetobacter sichuanensis strain WCHAc060041.</title>
        <authorList>
            <person name="Qin J."/>
            <person name="Feng Y."/>
            <person name="Zong Z."/>
        </authorList>
    </citation>
    <scope>NUCLEOTIDE SEQUENCE [LARGE SCALE GENOMIC DNA]</scope>
    <source>
        <strain evidence="3 4">WCHAc060041</strain>
    </source>
</reference>
<feature type="non-terminal residue" evidence="3">
    <location>
        <position position="175"/>
    </location>
</feature>
<accession>A0A371YIN2</accession>
<dbReference type="InterPro" id="IPR018931">
    <property type="entry name" value="DUF2520"/>
</dbReference>
<evidence type="ECO:0000259" key="2">
    <source>
        <dbReference type="Pfam" id="PF10728"/>
    </source>
</evidence>
<evidence type="ECO:0000313" key="4">
    <source>
        <dbReference type="Proteomes" id="UP000240957"/>
    </source>
</evidence>
<dbReference type="InterPro" id="IPR036291">
    <property type="entry name" value="NAD(P)-bd_dom_sf"/>
</dbReference>
<dbReference type="PANTHER" id="PTHR40459">
    <property type="entry name" value="CONSERVED HYPOTHETICAL ALANINE AND LEUCINE RICH PROTEIN"/>
    <property type="match status" value="1"/>
</dbReference>
<protein>
    <submittedName>
        <fullName evidence="3">DUF2520 domain-containing protein</fullName>
    </submittedName>
</protein>
<evidence type="ECO:0000313" key="3">
    <source>
        <dbReference type="EMBL" id="RFC81306.1"/>
    </source>
</evidence>
<dbReference type="EMBL" id="PYIX02000147">
    <property type="protein sequence ID" value="RFC81306.1"/>
    <property type="molecule type" value="Genomic_DNA"/>
</dbReference>
<feature type="domain" description="Pyrroline-5-carboxylate reductase catalytic N-terminal" evidence="1">
    <location>
        <begin position="2"/>
        <end position="88"/>
    </location>
</feature>
<dbReference type="SUPFAM" id="SSF51735">
    <property type="entry name" value="NAD(P)-binding Rossmann-fold domains"/>
    <property type="match status" value="1"/>
</dbReference>
<dbReference type="Gene3D" id="3.40.50.720">
    <property type="entry name" value="NAD(P)-binding Rossmann-like Domain"/>
    <property type="match status" value="1"/>
</dbReference>
<gene>
    <name evidence="3" type="ORF">C9E89_022575</name>
</gene>
<dbReference type="Proteomes" id="UP000240957">
    <property type="component" value="Unassembled WGS sequence"/>
</dbReference>
<sequence length="175" mass="19294">MRISLIGAGRVAHHLAKALMSQHEIVNIYSRSFDKAADLAQVAHAKAVSHFKQLNADVDLVMIAVSDQSIPSVILALTEYLPNVLIVHTSGSTALSVLSTKHARAGVFYPLQTFSLEREIDWSNTPLFVEATENTDLQRLHILAESLSQRVYSYSSAQRLSLHLAAVFACNFSNY</sequence>
<dbReference type="Pfam" id="PF03807">
    <property type="entry name" value="F420_oxidored"/>
    <property type="match status" value="1"/>
</dbReference>
<evidence type="ECO:0000259" key="1">
    <source>
        <dbReference type="Pfam" id="PF03807"/>
    </source>
</evidence>
<dbReference type="Pfam" id="PF10728">
    <property type="entry name" value="DUF2520"/>
    <property type="match status" value="1"/>
</dbReference>
<dbReference type="InterPro" id="IPR028939">
    <property type="entry name" value="P5C_Rdtase_cat_N"/>
</dbReference>